<dbReference type="RefSeq" id="YP_009177155.1">
    <property type="nucleotide sequence ID" value="NC_028238.1"/>
</dbReference>
<accession>A0A0M5I1C4</accession>
<evidence type="ECO:0000313" key="2">
    <source>
        <dbReference type="EMBL" id="ALA62508.1"/>
    </source>
</evidence>
<name>A0A0M5I1C4_9POXV</name>
<dbReference type="Pfam" id="PF05077">
    <property type="entry name" value="DUF678"/>
    <property type="match status" value="1"/>
</dbReference>
<dbReference type="OrthoDB" id="26922at10239"/>
<feature type="compositionally biased region" description="Basic residues" evidence="1">
    <location>
        <begin position="9"/>
        <end position="18"/>
    </location>
</feature>
<feature type="region of interest" description="Disordered" evidence="1">
    <location>
        <begin position="1"/>
        <end position="21"/>
    </location>
</feature>
<dbReference type="GeneID" id="26122824"/>
<dbReference type="InterPro" id="IPR007769">
    <property type="entry name" value="Poxvirus_A19"/>
</dbReference>
<protein>
    <submittedName>
        <fullName evidence="2">Uncharacterized protein</fullName>
    </submittedName>
</protein>
<proteinExistence type="predicted"/>
<sequence>MADKTGGAKTKKRKSKTVPKKEQIAIEDDACTTCSICQSKLVMFSGINKYNLSEYLQKGKMFSSTSNLKCSACGSSLCSLNDLPKS</sequence>
<dbReference type="EMBL" id="KP728110">
    <property type="protein sequence ID" value="ALA62508.1"/>
    <property type="molecule type" value="Genomic_DNA"/>
</dbReference>
<reference evidence="2 3" key="1">
    <citation type="journal article" date="2015" name="Infect. Genet. Evol.">
        <title>Unique genomic organization of a novel Avipoxvirus detected in turkey (Meleagris gallopavo).</title>
        <authorList>
            <person name="Banyai K."/>
            <person name="Palya V."/>
            <person name="Denes B."/>
            <person name="Glavits R."/>
            <person name="Ivanics E."/>
            <person name="Horvath B."/>
            <person name="Farkas S.L."/>
            <person name="Marton S."/>
            <person name="Balint A."/>
            <person name="Gyuranecz M."/>
            <person name="Erdelyi K."/>
            <person name="Dan A."/>
        </authorList>
    </citation>
    <scope>NUCLEOTIDE SEQUENCE [LARGE SCALE GENOMIC DNA]</scope>
    <source>
        <strain evidence="2 3">TKPV-HU1124/2011</strain>
    </source>
</reference>
<organism evidence="2 3">
    <name type="scientific">Turkeypox virus</name>
    <dbReference type="NCBI Taxonomy" id="336486"/>
    <lineage>
        <taxon>Viruses</taxon>
        <taxon>Varidnaviria</taxon>
        <taxon>Bamfordvirae</taxon>
        <taxon>Nucleocytoviricota</taxon>
        <taxon>Pokkesviricetes</taxon>
        <taxon>Chitovirales</taxon>
        <taxon>Poxviridae</taxon>
        <taxon>Chordopoxvirinae</taxon>
        <taxon>Avipoxvirus</taxon>
        <taxon>Avipoxvirus turkeypox</taxon>
    </lineage>
</organism>
<dbReference type="KEGG" id="vg:26122824"/>
<dbReference type="Proteomes" id="UP000142477">
    <property type="component" value="Segment"/>
</dbReference>
<evidence type="ECO:0000313" key="3">
    <source>
        <dbReference type="Proteomes" id="UP000142477"/>
    </source>
</evidence>
<evidence type="ECO:0000256" key="1">
    <source>
        <dbReference type="SAM" id="MobiDB-lite"/>
    </source>
</evidence>
<keyword evidence="3" id="KW-1185">Reference proteome</keyword>